<feature type="domain" description="ABC transporter" evidence="8">
    <location>
        <begin position="363"/>
        <end position="598"/>
    </location>
</feature>
<feature type="domain" description="ABC transmembrane type-1" evidence="9">
    <location>
        <begin position="47"/>
        <end position="329"/>
    </location>
</feature>
<gene>
    <name evidence="10" type="ORF">GCM10009533_66530</name>
</gene>
<dbReference type="Gene3D" id="1.20.1560.10">
    <property type="entry name" value="ABC transporter type 1, transmembrane domain"/>
    <property type="match status" value="1"/>
</dbReference>
<dbReference type="Pfam" id="PF00664">
    <property type="entry name" value="ABC_membrane"/>
    <property type="match status" value="1"/>
</dbReference>
<feature type="transmembrane region" description="Helical" evidence="7">
    <location>
        <begin position="186"/>
        <end position="204"/>
    </location>
</feature>
<dbReference type="InterPro" id="IPR027417">
    <property type="entry name" value="P-loop_NTPase"/>
</dbReference>
<dbReference type="PROSITE" id="PS50929">
    <property type="entry name" value="ABC_TM1F"/>
    <property type="match status" value="1"/>
</dbReference>
<dbReference type="InterPro" id="IPR003439">
    <property type="entry name" value="ABC_transporter-like_ATP-bd"/>
</dbReference>
<keyword evidence="5 7" id="KW-1133">Transmembrane helix</keyword>
<evidence type="ECO:0000256" key="3">
    <source>
        <dbReference type="ARBA" id="ARBA00022741"/>
    </source>
</evidence>
<evidence type="ECO:0000259" key="9">
    <source>
        <dbReference type="PROSITE" id="PS50929"/>
    </source>
</evidence>
<comment type="subcellular location">
    <subcellularLocation>
        <location evidence="1">Cell membrane</location>
        <topology evidence="1">Multi-pass membrane protein</topology>
    </subcellularLocation>
</comment>
<keyword evidence="4" id="KW-0067">ATP-binding</keyword>
<keyword evidence="6 7" id="KW-0472">Membrane</keyword>
<evidence type="ECO:0000259" key="8">
    <source>
        <dbReference type="PROSITE" id="PS50893"/>
    </source>
</evidence>
<dbReference type="PROSITE" id="PS00211">
    <property type="entry name" value="ABC_TRANSPORTER_1"/>
    <property type="match status" value="1"/>
</dbReference>
<accession>A0ABN1E6D5</accession>
<dbReference type="Proteomes" id="UP001500729">
    <property type="component" value="Unassembled WGS sequence"/>
</dbReference>
<dbReference type="InterPro" id="IPR003593">
    <property type="entry name" value="AAA+_ATPase"/>
</dbReference>
<feature type="transmembrane region" description="Helical" evidence="7">
    <location>
        <begin position="87"/>
        <end position="112"/>
    </location>
</feature>
<dbReference type="PANTHER" id="PTHR43394:SF1">
    <property type="entry name" value="ATP-BINDING CASSETTE SUB-FAMILY B MEMBER 10, MITOCHONDRIAL"/>
    <property type="match status" value="1"/>
</dbReference>
<keyword evidence="2 7" id="KW-0812">Transmembrane</keyword>
<reference evidence="10 11" key="1">
    <citation type="journal article" date="2019" name="Int. J. Syst. Evol. Microbiol.">
        <title>The Global Catalogue of Microorganisms (GCM) 10K type strain sequencing project: providing services to taxonomists for standard genome sequencing and annotation.</title>
        <authorList>
            <consortium name="The Broad Institute Genomics Platform"/>
            <consortium name="The Broad Institute Genome Sequencing Center for Infectious Disease"/>
            <person name="Wu L."/>
            <person name="Ma J."/>
        </authorList>
    </citation>
    <scope>NUCLEOTIDE SEQUENCE [LARGE SCALE GENOMIC DNA]</scope>
    <source>
        <strain evidence="10 11">JCM 10303</strain>
    </source>
</reference>
<keyword evidence="3" id="KW-0547">Nucleotide-binding</keyword>
<dbReference type="Gene3D" id="3.40.50.300">
    <property type="entry name" value="P-loop containing nucleotide triphosphate hydrolases"/>
    <property type="match status" value="1"/>
</dbReference>
<dbReference type="Pfam" id="PF00005">
    <property type="entry name" value="ABC_tran"/>
    <property type="match status" value="1"/>
</dbReference>
<dbReference type="SUPFAM" id="SSF90123">
    <property type="entry name" value="ABC transporter transmembrane region"/>
    <property type="match status" value="1"/>
</dbReference>
<evidence type="ECO:0000256" key="7">
    <source>
        <dbReference type="SAM" id="Phobius"/>
    </source>
</evidence>
<dbReference type="InterPro" id="IPR036640">
    <property type="entry name" value="ABC1_TM_sf"/>
</dbReference>
<evidence type="ECO:0000313" key="11">
    <source>
        <dbReference type="Proteomes" id="UP001500729"/>
    </source>
</evidence>
<evidence type="ECO:0000313" key="10">
    <source>
        <dbReference type="EMBL" id="GAA0560066.1"/>
    </source>
</evidence>
<evidence type="ECO:0000256" key="5">
    <source>
        <dbReference type="ARBA" id="ARBA00022989"/>
    </source>
</evidence>
<dbReference type="InterPro" id="IPR011527">
    <property type="entry name" value="ABC1_TM_dom"/>
</dbReference>
<dbReference type="SMART" id="SM00382">
    <property type="entry name" value="AAA"/>
    <property type="match status" value="1"/>
</dbReference>
<dbReference type="PROSITE" id="PS50893">
    <property type="entry name" value="ABC_TRANSPORTER_2"/>
    <property type="match status" value="1"/>
</dbReference>
<dbReference type="InterPro" id="IPR039421">
    <property type="entry name" value="Type_1_exporter"/>
</dbReference>
<dbReference type="EMBL" id="BAAAGS010000084">
    <property type="protein sequence ID" value="GAA0560066.1"/>
    <property type="molecule type" value="Genomic_DNA"/>
</dbReference>
<protein>
    <submittedName>
        <fullName evidence="10">ABC transporter transmembrane domain-containing protein</fullName>
    </submittedName>
</protein>
<proteinExistence type="predicted"/>
<evidence type="ECO:0000256" key="4">
    <source>
        <dbReference type="ARBA" id="ARBA00022840"/>
    </source>
</evidence>
<comment type="caution">
    <text evidence="10">The sequence shown here is derived from an EMBL/GenBank/DDBJ whole genome shotgun (WGS) entry which is preliminary data.</text>
</comment>
<evidence type="ECO:0000256" key="6">
    <source>
        <dbReference type="ARBA" id="ARBA00023136"/>
    </source>
</evidence>
<dbReference type="CDD" id="cd18564">
    <property type="entry name" value="ABC_6TM_exporter_like"/>
    <property type="match status" value="1"/>
</dbReference>
<evidence type="ECO:0000256" key="1">
    <source>
        <dbReference type="ARBA" id="ARBA00004651"/>
    </source>
</evidence>
<evidence type="ECO:0000256" key="2">
    <source>
        <dbReference type="ARBA" id="ARBA00022692"/>
    </source>
</evidence>
<name>A0ABN1E6D5_SACER</name>
<sequence>MLGAMRWLLQPAAPDSEGLVEAAPTLRVREVFRRFWPDARPFWGWMVLSLVLVLLSPLLDGAAIWLFKIVIDDVLTPRDFALFPAVAAAYAGITILGGAIDFASSYLTVWIGENFLHRMRTRVFAHLHTLSVGFFDRRRLGDTISRLTGDVGAIESLVLSGISQTVSSLVKVVVFAGVIFYLDWRLALVALVAVPLFLWVARFFSRRIKIASREVRGRSGSITTVAEESLGNAPLIQAYGREQAEVGRFYRQSIGNVRAELATARIGAMFSPLVDLVEVLGVMAILGVGIWELASNRISLGGLLAFLVYLSQLYTPVRSLGQLANTVFEASAGAERIAELLDQKPHVRTPDKPVRIGRTEGTLSVEQVGFRYPDTGVDVLSGISFQALPGTTTAVVGASGAGKSTLTKLLLRFYDPTEGRIRLDGHDLRELDLSELRSNIAIVLQETLLLDGTIAENIRAGKADADDREVVEAARAADAHEFILDLPDGYDTRVGQRGRLLSGGQRQRIAIARAMIRDAPLLLLDEPTTSLDAEASKRVLGPLRRLMSGRTTIVISHNLLTVADANHIVYLDHGRIVEAGTHAELLANDSGYANLYRLHHPAEVRPNGSSSGKAERWVRP</sequence>
<feature type="transmembrane region" description="Helical" evidence="7">
    <location>
        <begin position="273"/>
        <end position="291"/>
    </location>
</feature>
<feature type="transmembrane region" description="Helical" evidence="7">
    <location>
        <begin position="42"/>
        <end position="67"/>
    </location>
</feature>
<organism evidence="10 11">
    <name type="scientific">Saccharopolyspora erythraea</name>
    <name type="common">Streptomyces erythraeus</name>
    <dbReference type="NCBI Taxonomy" id="1836"/>
    <lineage>
        <taxon>Bacteria</taxon>
        <taxon>Bacillati</taxon>
        <taxon>Actinomycetota</taxon>
        <taxon>Actinomycetes</taxon>
        <taxon>Pseudonocardiales</taxon>
        <taxon>Pseudonocardiaceae</taxon>
        <taxon>Saccharopolyspora</taxon>
    </lineage>
</organism>
<dbReference type="InterPro" id="IPR017871">
    <property type="entry name" value="ABC_transporter-like_CS"/>
</dbReference>
<keyword evidence="11" id="KW-1185">Reference proteome</keyword>
<dbReference type="SUPFAM" id="SSF52540">
    <property type="entry name" value="P-loop containing nucleoside triphosphate hydrolases"/>
    <property type="match status" value="1"/>
</dbReference>
<dbReference type="PANTHER" id="PTHR43394">
    <property type="entry name" value="ATP-DEPENDENT PERMEASE MDL1, MITOCHONDRIAL"/>
    <property type="match status" value="1"/>
</dbReference>